<keyword evidence="1" id="KW-1133">Transmembrane helix</keyword>
<dbReference type="InterPro" id="IPR010380">
    <property type="entry name" value="DUF975"/>
</dbReference>
<name>A0A1F8F2B7_9BACT</name>
<feature type="transmembrane region" description="Helical" evidence="1">
    <location>
        <begin position="47"/>
        <end position="64"/>
    </location>
</feature>
<feature type="transmembrane region" description="Helical" evidence="1">
    <location>
        <begin position="161"/>
        <end position="185"/>
    </location>
</feature>
<evidence type="ECO:0000313" key="2">
    <source>
        <dbReference type="EMBL" id="OGN07284.1"/>
    </source>
</evidence>
<feature type="transmembrane region" description="Helical" evidence="1">
    <location>
        <begin position="21"/>
        <end position="41"/>
    </location>
</feature>
<dbReference type="Proteomes" id="UP000178023">
    <property type="component" value="Unassembled WGS sequence"/>
</dbReference>
<reference evidence="2 3" key="1">
    <citation type="journal article" date="2016" name="Nat. Commun.">
        <title>Thousands of microbial genomes shed light on interconnected biogeochemical processes in an aquifer system.</title>
        <authorList>
            <person name="Anantharaman K."/>
            <person name="Brown C.T."/>
            <person name="Hug L.A."/>
            <person name="Sharon I."/>
            <person name="Castelle C.J."/>
            <person name="Probst A.J."/>
            <person name="Thomas B.C."/>
            <person name="Singh A."/>
            <person name="Wilkins M.J."/>
            <person name="Karaoz U."/>
            <person name="Brodie E.L."/>
            <person name="Williams K.H."/>
            <person name="Hubbard S.S."/>
            <person name="Banfield J.F."/>
        </authorList>
    </citation>
    <scope>NUCLEOTIDE SEQUENCE [LARGE SCALE GENOMIC DNA]</scope>
</reference>
<keyword evidence="1" id="KW-0812">Transmembrane</keyword>
<gene>
    <name evidence="2" type="ORF">A2750_03130</name>
</gene>
<dbReference type="PANTHER" id="PTHR40076">
    <property type="entry name" value="MEMBRANE PROTEIN-RELATED"/>
    <property type="match status" value="1"/>
</dbReference>
<dbReference type="PANTHER" id="PTHR40076:SF1">
    <property type="entry name" value="MEMBRANE PROTEIN"/>
    <property type="match status" value="1"/>
</dbReference>
<sequence length="205" mass="22943">MTIFSISEALRFGWRITKKNFAVIAKIIIVSALVFVVPSLLMQIFKYFPFLSFLISVVSLYLQLRISIALLRIAIRFVDGQPVALDDLWFAPSFRLLSRYVVGAVLFSLIVFAGSILLVIPGIIWTVKYQFFGYLIVDKGMTASDALKKSGQMTAGLKWQLFLLGVIMWVVNFLGAMILGIGLVVTIPATMIAHAYVYKKLAEHN</sequence>
<evidence type="ECO:0008006" key="4">
    <source>
        <dbReference type="Google" id="ProtNLM"/>
    </source>
</evidence>
<feature type="transmembrane region" description="Helical" evidence="1">
    <location>
        <begin position="100"/>
        <end position="125"/>
    </location>
</feature>
<evidence type="ECO:0000313" key="3">
    <source>
        <dbReference type="Proteomes" id="UP000178023"/>
    </source>
</evidence>
<dbReference type="AlphaFoldDB" id="A0A1F8F2B7"/>
<keyword evidence="1" id="KW-0472">Membrane</keyword>
<comment type="caution">
    <text evidence="2">The sequence shown here is derived from an EMBL/GenBank/DDBJ whole genome shotgun (WGS) entry which is preliminary data.</text>
</comment>
<dbReference type="EMBL" id="MGJL01000026">
    <property type="protein sequence ID" value="OGN07284.1"/>
    <property type="molecule type" value="Genomic_DNA"/>
</dbReference>
<dbReference type="Pfam" id="PF06161">
    <property type="entry name" value="DUF975"/>
    <property type="match status" value="1"/>
</dbReference>
<organism evidence="2 3">
    <name type="scientific">Candidatus Yanofskybacteria bacterium RIFCSPHIGHO2_01_FULL_45_42</name>
    <dbReference type="NCBI Taxonomy" id="1802671"/>
    <lineage>
        <taxon>Bacteria</taxon>
        <taxon>Candidatus Yanofskyibacteriota</taxon>
    </lineage>
</organism>
<accession>A0A1F8F2B7</accession>
<evidence type="ECO:0000256" key="1">
    <source>
        <dbReference type="SAM" id="Phobius"/>
    </source>
</evidence>
<protein>
    <recommendedName>
        <fullName evidence="4">Glycerophosphoryl diester phosphodiesterase membrane domain-containing protein</fullName>
    </recommendedName>
</protein>
<proteinExistence type="predicted"/>